<comment type="caution">
    <text evidence="3">The sequence shown here is derived from an EMBL/GenBank/DDBJ whole genome shotgun (WGS) entry which is preliminary data.</text>
</comment>
<reference evidence="3" key="1">
    <citation type="submission" date="2023-08" db="EMBL/GenBank/DDBJ databases">
        <authorList>
            <person name="Audoor S."/>
            <person name="Bilcke G."/>
        </authorList>
    </citation>
    <scope>NUCLEOTIDE SEQUENCE</scope>
</reference>
<keyword evidence="4" id="KW-1185">Reference proteome</keyword>
<feature type="transmembrane region" description="Helical" evidence="2">
    <location>
        <begin position="51"/>
        <end position="74"/>
    </location>
</feature>
<keyword evidence="2" id="KW-0472">Membrane</keyword>
<evidence type="ECO:0000313" key="3">
    <source>
        <dbReference type="EMBL" id="CAJ1931283.1"/>
    </source>
</evidence>
<evidence type="ECO:0000256" key="2">
    <source>
        <dbReference type="SAM" id="Phobius"/>
    </source>
</evidence>
<dbReference type="AlphaFoldDB" id="A0AAD2FH61"/>
<evidence type="ECO:0000313" key="4">
    <source>
        <dbReference type="Proteomes" id="UP001295423"/>
    </source>
</evidence>
<keyword evidence="2" id="KW-0812">Transmembrane</keyword>
<organism evidence="3 4">
    <name type="scientific">Cylindrotheca closterium</name>
    <dbReference type="NCBI Taxonomy" id="2856"/>
    <lineage>
        <taxon>Eukaryota</taxon>
        <taxon>Sar</taxon>
        <taxon>Stramenopiles</taxon>
        <taxon>Ochrophyta</taxon>
        <taxon>Bacillariophyta</taxon>
        <taxon>Bacillariophyceae</taxon>
        <taxon>Bacillariophycidae</taxon>
        <taxon>Bacillariales</taxon>
        <taxon>Bacillariaceae</taxon>
        <taxon>Cylindrotheca</taxon>
    </lineage>
</organism>
<protein>
    <submittedName>
        <fullName evidence="3">Uncharacterized protein</fullName>
    </submittedName>
</protein>
<feature type="region of interest" description="Disordered" evidence="1">
    <location>
        <begin position="1"/>
        <end position="29"/>
    </location>
</feature>
<name>A0AAD2FH61_9STRA</name>
<sequence length="409" mass="46149">MKKIKHRARQVPQDSSQGGARRHYLEDDEEDVMSKRFRASPRNRSGRATNASVTALTSNCSTFCCGLLLIWVILNKGLLFKSFCRSMTLRIQSSPEYDSLDGRLWRGSISKEAETESLASTATIEVVVSHCNLPLDWISAWTAESSAKHSISNITIISKCDQPVVGAPSNAKIMRLRNVGRCDHTYAHFIAENYNRFVEEEDSEDEDGNNSHFVIFLKDSDNSNRNHYTKHRSLNEMLQISKKLGFSCHEEPSWIWGQQSILKKLAQPICQISAYHNWTVLQDYTLNMYARLRRDDNSAFASQSGSTLGEYAATVGIQPPTSSTPIVPVCYGGNFMAQRSQLKRRSKALWQHIETSLSRADNIAEGHFVERLWGTLLSQPTNAKMMEAILRQQSDSCLADKNYVGILTK</sequence>
<gene>
    <name evidence="3" type="ORF">CYCCA115_LOCUS2322</name>
</gene>
<dbReference type="EMBL" id="CAKOGP040000136">
    <property type="protein sequence ID" value="CAJ1931283.1"/>
    <property type="molecule type" value="Genomic_DNA"/>
</dbReference>
<evidence type="ECO:0000256" key="1">
    <source>
        <dbReference type="SAM" id="MobiDB-lite"/>
    </source>
</evidence>
<dbReference type="Proteomes" id="UP001295423">
    <property type="component" value="Unassembled WGS sequence"/>
</dbReference>
<proteinExistence type="predicted"/>
<accession>A0AAD2FH61</accession>
<keyword evidence="2" id="KW-1133">Transmembrane helix</keyword>